<dbReference type="EMBL" id="CM000362">
    <property type="protein sequence ID" value="EDX05876.1"/>
    <property type="molecule type" value="Genomic_DNA"/>
</dbReference>
<name>B4QD89_DROSI</name>
<organism evidence="1 2">
    <name type="scientific">Drosophila simulans</name>
    <name type="common">Fruit fly</name>
    <dbReference type="NCBI Taxonomy" id="7240"/>
    <lineage>
        <taxon>Eukaryota</taxon>
        <taxon>Metazoa</taxon>
        <taxon>Ecdysozoa</taxon>
        <taxon>Arthropoda</taxon>
        <taxon>Hexapoda</taxon>
        <taxon>Insecta</taxon>
        <taxon>Pterygota</taxon>
        <taxon>Neoptera</taxon>
        <taxon>Endopterygota</taxon>
        <taxon>Diptera</taxon>
        <taxon>Brachycera</taxon>
        <taxon>Muscomorpha</taxon>
        <taxon>Ephydroidea</taxon>
        <taxon>Drosophilidae</taxon>
        <taxon>Drosophila</taxon>
        <taxon>Sophophora</taxon>
    </lineage>
</organism>
<evidence type="ECO:0000313" key="1">
    <source>
        <dbReference type="EMBL" id="EDX05876.1"/>
    </source>
</evidence>
<dbReference type="HOGENOM" id="CLU_2560741_0_0_1"/>
<dbReference type="AlphaFoldDB" id="B4QD89"/>
<evidence type="ECO:0000313" key="2">
    <source>
        <dbReference type="Proteomes" id="UP000000304"/>
    </source>
</evidence>
<accession>B4QD89</accession>
<keyword evidence="2" id="KW-1185">Reference proteome</keyword>
<reference evidence="1 2" key="1">
    <citation type="journal article" date="2007" name="Nature">
        <title>Evolution of genes and genomes on the Drosophila phylogeny.</title>
        <authorList>
            <consortium name="Drosophila 12 Genomes Consortium"/>
            <person name="Clark A.G."/>
            <person name="Eisen M.B."/>
            <person name="Smith D.R."/>
            <person name="Bergman C.M."/>
            <person name="Oliver B."/>
            <person name="Markow T.A."/>
            <person name="Kaufman T.C."/>
            <person name="Kellis M."/>
            <person name="Gelbart W."/>
            <person name="Iyer V.N."/>
            <person name="Pollard D.A."/>
            <person name="Sackton T.B."/>
            <person name="Larracuente A.M."/>
            <person name="Singh N.D."/>
            <person name="Abad J.P."/>
            <person name="Abt D.N."/>
            <person name="Adryan B."/>
            <person name="Aguade M."/>
            <person name="Akashi H."/>
            <person name="Anderson W.W."/>
            <person name="Aquadro C.F."/>
            <person name="Ardell D.H."/>
            <person name="Arguello R."/>
            <person name="Artieri C.G."/>
            <person name="Barbash D.A."/>
            <person name="Barker D."/>
            <person name="Barsanti P."/>
            <person name="Batterham P."/>
            <person name="Batzoglou S."/>
            <person name="Begun D."/>
            <person name="Bhutkar A."/>
            <person name="Blanco E."/>
            <person name="Bosak S.A."/>
            <person name="Bradley R.K."/>
            <person name="Brand A.D."/>
            <person name="Brent M.R."/>
            <person name="Brooks A.N."/>
            <person name="Brown R.H."/>
            <person name="Butlin R.K."/>
            <person name="Caggese C."/>
            <person name="Calvi B.R."/>
            <person name="Bernardo de Carvalho A."/>
            <person name="Caspi A."/>
            <person name="Castrezana S."/>
            <person name="Celniker S.E."/>
            <person name="Chang J.L."/>
            <person name="Chapple C."/>
            <person name="Chatterji S."/>
            <person name="Chinwalla A."/>
            <person name="Civetta A."/>
            <person name="Clifton S.W."/>
            <person name="Comeron J.M."/>
            <person name="Costello J.C."/>
            <person name="Coyne J.A."/>
            <person name="Daub J."/>
            <person name="David R.G."/>
            <person name="Delcher A.L."/>
            <person name="Delehaunty K."/>
            <person name="Do C.B."/>
            <person name="Ebling H."/>
            <person name="Edwards K."/>
            <person name="Eickbush T."/>
            <person name="Evans J.D."/>
            <person name="Filipski A."/>
            <person name="Findeiss S."/>
            <person name="Freyhult E."/>
            <person name="Fulton L."/>
            <person name="Fulton R."/>
            <person name="Garcia A.C."/>
            <person name="Gardiner A."/>
            <person name="Garfield D.A."/>
            <person name="Garvin B.E."/>
            <person name="Gibson G."/>
            <person name="Gilbert D."/>
            <person name="Gnerre S."/>
            <person name="Godfrey J."/>
            <person name="Good R."/>
            <person name="Gotea V."/>
            <person name="Gravely B."/>
            <person name="Greenberg A.J."/>
            <person name="Griffiths-Jones S."/>
            <person name="Gross S."/>
            <person name="Guigo R."/>
            <person name="Gustafson E.A."/>
            <person name="Haerty W."/>
            <person name="Hahn M.W."/>
            <person name="Halligan D.L."/>
            <person name="Halpern A.L."/>
            <person name="Halter G.M."/>
            <person name="Han M.V."/>
            <person name="Heger A."/>
            <person name="Hillier L."/>
            <person name="Hinrichs A.S."/>
            <person name="Holmes I."/>
            <person name="Hoskins R.A."/>
            <person name="Hubisz M.J."/>
            <person name="Hultmark D."/>
            <person name="Huntley M.A."/>
            <person name="Jaffe D.B."/>
            <person name="Jagadeeshan S."/>
            <person name="Jeck W.R."/>
            <person name="Johnson J."/>
            <person name="Jones C.D."/>
            <person name="Jordan W.C."/>
            <person name="Karpen G.H."/>
            <person name="Kataoka E."/>
            <person name="Keightley P.D."/>
            <person name="Kheradpour P."/>
            <person name="Kirkness E.F."/>
            <person name="Koerich L.B."/>
            <person name="Kristiansen K."/>
            <person name="Kudrna D."/>
            <person name="Kulathinal R.J."/>
            <person name="Kumar S."/>
            <person name="Kwok R."/>
            <person name="Lander E."/>
            <person name="Langley C.H."/>
            <person name="Lapoint R."/>
            <person name="Lazzaro B.P."/>
            <person name="Lee S.J."/>
            <person name="Levesque L."/>
            <person name="Li R."/>
            <person name="Lin C.F."/>
            <person name="Lin M.F."/>
            <person name="Lindblad-Toh K."/>
            <person name="Llopart A."/>
            <person name="Long M."/>
            <person name="Low L."/>
            <person name="Lozovsky E."/>
            <person name="Lu J."/>
            <person name="Luo M."/>
            <person name="Machado C.A."/>
            <person name="Makalowski W."/>
            <person name="Marzo M."/>
            <person name="Matsuda M."/>
            <person name="Matzkin L."/>
            <person name="McAllister B."/>
            <person name="McBride C.S."/>
            <person name="McKernan B."/>
            <person name="McKernan K."/>
            <person name="Mendez-Lago M."/>
            <person name="Minx P."/>
            <person name="Mollenhauer M.U."/>
            <person name="Montooth K."/>
            <person name="Mount S.M."/>
            <person name="Mu X."/>
            <person name="Myers E."/>
            <person name="Negre B."/>
            <person name="Newfeld S."/>
            <person name="Nielsen R."/>
            <person name="Noor M.A."/>
            <person name="O'Grady P."/>
            <person name="Pachter L."/>
            <person name="Papaceit M."/>
            <person name="Parisi M.J."/>
            <person name="Parisi M."/>
            <person name="Parts L."/>
            <person name="Pedersen J.S."/>
            <person name="Pesole G."/>
            <person name="Phillippy A.M."/>
            <person name="Ponting C.P."/>
            <person name="Pop M."/>
            <person name="Porcelli D."/>
            <person name="Powell J.R."/>
            <person name="Prohaska S."/>
            <person name="Pruitt K."/>
            <person name="Puig M."/>
            <person name="Quesneville H."/>
            <person name="Ram K.R."/>
            <person name="Rand D."/>
            <person name="Rasmussen M.D."/>
            <person name="Reed L.K."/>
            <person name="Reenan R."/>
            <person name="Reily A."/>
            <person name="Remington K.A."/>
            <person name="Rieger T.T."/>
            <person name="Ritchie M.G."/>
            <person name="Robin C."/>
            <person name="Rogers Y.H."/>
            <person name="Rohde C."/>
            <person name="Rozas J."/>
            <person name="Rubenfield M.J."/>
            <person name="Ruiz A."/>
            <person name="Russo S."/>
            <person name="Salzberg S.L."/>
            <person name="Sanchez-Gracia A."/>
            <person name="Saranga D.J."/>
            <person name="Sato H."/>
            <person name="Schaeffer S.W."/>
            <person name="Schatz M.C."/>
            <person name="Schlenke T."/>
            <person name="Schwartz R."/>
            <person name="Segarra C."/>
            <person name="Singh R.S."/>
            <person name="Sirot L."/>
            <person name="Sirota M."/>
            <person name="Sisneros N.B."/>
            <person name="Smith C.D."/>
            <person name="Smith T.F."/>
            <person name="Spieth J."/>
            <person name="Stage D.E."/>
            <person name="Stark A."/>
            <person name="Stephan W."/>
            <person name="Strausberg R.L."/>
            <person name="Strempel S."/>
            <person name="Sturgill D."/>
            <person name="Sutton G."/>
            <person name="Sutton G.G."/>
            <person name="Tao W."/>
            <person name="Teichmann S."/>
            <person name="Tobari Y.N."/>
            <person name="Tomimura Y."/>
            <person name="Tsolas J.M."/>
            <person name="Valente V.L."/>
            <person name="Venter E."/>
            <person name="Venter J.C."/>
            <person name="Vicario S."/>
            <person name="Vieira F.G."/>
            <person name="Vilella A.J."/>
            <person name="Villasante A."/>
            <person name="Walenz B."/>
            <person name="Wang J."/>
            <person name="Wasserman M."/>
            <person name="Watts T."/>
            <person name="Wilson D."/>
            <person name="Wilson R.K."/>
            <person name="Wing R.A."/>
            <person name="Wolfner M.F."/>
            <person name="Wong A."/>
            <person name="Wong G.K."/>
            <person name="Wu C.I."/>
            <person name="Wu G."/>
            <person name="Yamamoto D."/>
            <person name="Yang H.P."/>
            <person name="Yang S.P."/>
            <person name="Yorke J.A."/>
            <person name="Yoshida K."/>
            <person name="Zdobnov E."/>
            <person name="Zhang P."/>
            <person name="Zhang Y."/>
            <person name="Zimin A.V."/>
            <person name="Baldwin J."/>
            <person name="Abdouelleil A."/>
            <person name="Abdulkadir J."/>
            <person name="Abebe A."/>
            <person name="Abera B."/>
            <person name="Abreu J."/>
            <person name="Acer S.C."/>
            <person name="Aftuck L."/>
            <person name="Alexander A."/>
            <person name="An P."/>
            <person name="Anderson E."/>
            <person name="Anderson S."/>
            <person name="Arachi H."/>
            <person name="Azer M."/>
            <person name="Bachantsang P."/>
            <person name="Barry A."/>
            <person name="Bayul T."/>
            <person name="Berlin A."/>
            <person name="Bessette D."/>
            <person name="Bloom T."/>
            <person name="Blye J."/>
            <person name="Boguslavskiy L."/>
            <person name="Bonnet C."/>
            <person name="Boukhgalter B."/>
            <person name="Bourzgui I."/>
            <person name="Brown A."/>
            <person name="Cahill P."/>
            <person name="Channer S."/>
            <person name="Cheshatsang Y."/>
            <person name="Chuda L."/>
            <person name="Citroen M."/>
            <person name="Collymore A."/>
            <person name="Cooke P."/>
            <person name="Costello M."/>
            <person name="D'Aco K."/>
            <person name="Daza R."/>
            <person name="De Haan G."/>
            <person name="DeGray S."/>
            <person name="DeMaso C."/>
            <person name="Dhargay N."/>
            <person name="Dooley K."/>
            <person name="Dooley E."/>
            <person name="Doricent M."/>
            <person name="Dorje P."/>
            <person name="Dorjee K."/>
            <person name="Dupes A."/>
            <person name="Elong R."/>
            <person name="Falk J."/>
            <person name="Farina A."/>
            <person name="Faro S."/>
            <person name="Ferguson D."/>
            <person name="Fisher S."/>
            <person name="Foley C.D."/>
            <person name="Franke A."/>
            <person name="Friedrich D."/>
            <person name="Gadbois L."/>
            <person name="Gearin G."/>
            <person name="Gearin C.R."/>
            <person name="Giannoukos G."/>
            <person name="Goode T."/>
            <person name="Graham J."/>
            <person name="Grandbois E."/>
            <person name="Grewal S."/>
            <person name="Gyaltsen K."/>
            <person name="Hafez N."/>
            <person name="Hagos B."/>
            <person name="Hall J."/>
            <person name="Henson C."/>
            <person name="Hollinger A."/>
            <person name="Honan T."/>
            <person name="Huard M.D."/>
            <person name="Hughes L."/>
            <person name="Hurhula B."/>
            <person name="Husby M.E."/>
            <person name="Kamat A."/>
            <person name="Kanga B."/>
            <person name="Kashin S."/>
            <person name="Khazanovich D."/>
            <person name="Kisner P."/>
            <person name="Lance K."/>
            <person name="Lara M."/>
            <person name="Lee W."/>
            <person name="Lennon N."/>
            <person name="Letendre F."/>
            <person name="LeVine R."/>
            <person name="Lipovsky A."/>
            <person name="Liu X."/>
            <person name="Liu J."/>
            <person name="Liu S."/>
            <person name="Lokyitsang T."/>
            <person name="Lokyitsang Y."/>
            <person name="Lubonja R."/>
            <person name="Lui A."/>
            <person name="MacDonald P."/>
            <person name="Magnisalis V."/>
            <person name="Maru K."/>
            <person name="Matthews C."/>
            <person name="McCusker W."/>
            <person name="McDonough S."/>
            <person name="Mehta T."/>
            <person name="Meldrim J."/>
            <person name="Meneus L."/>
            <person name="Mihai O."/>
            <person name="Mihalev A."/>
            <person name="Mihova T."/>
            <person name="Mittelman R."/>
            <person name="Mlenga V."/>
            <person name="Montmayeur A."/>
            <person name="Mulrain L."/>
            <person name="Navidi A."/>
            <person name="Naylor J."/>
            <person name="Negash T."/>
            <person name="Nguyen T."/>
            <person name="Nguyen N."/>
            <person name="Nicol R."/>
            <person name="Norbu C."/>
            <person name="Norbu N."/>
            <person name="Novod N."/>
            <person name="O'Neill B."/>
            <person name="Osman S."/>
            <person name="Markiewicz E."/>
            <person name="Oyono O.L."/>
            <person name="Patti C."/>
            <person name="Phunkhang P."/>
            <person name="Pierre F."/>
            <person name="Priest M."/>
            <person name="Raghuraman S."/>
            <person name="Rege F."/>
            <person name="Reyes R."/>
            <person name="Rise C."/>
            <person name="Rogov P."/>
            <person name="Ross K."/>
            <person name="Ryan E."/>
            <person name="Settipalli S."/>
            <person name="Shea T."/>
            <person name="Sherpa N."/>
            <person name="Shi L."/>
            <person name="Shih D."/>
            <person name="Sparrow T."/>
            <person name="Spaulding J."/>
            <person name="Stalker J."/>
            <person name="Stange-Thomann N."/>
            <person name="Stavropoulos S."/>
            <person name="Stone C."/>
            <person name="Strader C."/>
            <person name="Tesfaye S."/>
            <person name="Thomson T."/>
            <person name="Thoulutsang Y."/>
            <person name="Thoulutsang D."/>
            <person name="Topham K."/>
            <person name="Topping I."/>
            <person name="Tsamla T."/>
            <person name="Vassiliev H."/>
            <person name="Vo A."/>
            <person name="Wangchuk T."/>
            <person name="Wangdi T."/>
            <person name="Weiand M."/>
            <person name="Wilkinson J."/>
            <person name="Wilson A."/>
            <person name="Yadav S."/>
            <person name="Young G."/>
            <person name="Yu Q."/>
            <person name="Zembek L."/>
            <person name="Zhong D."/>
            <person name="Zimmer A."/>
            <person name="Zwirko Z."/>
            <person name="Jaffe D.B."/>
            <person name="Alvarez P."/>
            <person name="Brockman W."/>
            <person name="Butler J."/>
            <person name="Chin C."/>
            <person name="Gnerre S."/>
            <person name="Grabherr M."/>
            <person name="Kleber M."/>
            <person name="Mauceli E."/>
            <person name="MacCallum I."/>
        </authorList>
    </citation>
    <scope>NUCLEOTIDE SEQUENCE [LARGE SCALE GENOMIC DNA]</scope>
    <source>
        <strain evidence="2">white501</strain>
    </source>
</reference>
<sequence>MDQPVSQFGDFPRPERLDIALWLLDDFYTCSSLAASVASRTDALEAVERTVDFSENHKMPKSTNYYKNNACSLGGTGTGHHV</sequence>
<gene>
    <name evidence="1" type="primary">Dsim\GD10325</name>
    <name evidence="1" type="ORF">Dsim_GD10325</name>
</gene>
<protein>
    <submittedName>
        <fullName evidence="1">GD10325</fullName>
    </submittedName>
</protein>
<proteinExistence type="predicted"/>
<dbReference type="Proteomes" id="UP000000304">
    <property type="component" value="Chromosome 2R"/>
</dbReference>